<dbReference type="SMART" id="SM00864">
    <property type="entry name" value="Tubulin"/>
    <property type="match status" value="1"/>
</dbReference>
<dbReference type="GO" id="GO:0051258">
    <property type="term" value="P:protein polymerization"/>
    <property type="evidence" value="ECO:0007669"/>
    <property type="project" value="UniProtKB-UniRule"/>
</dbReference>
<evidence type="ECO:0000256" key="4">
    <source>
        <dbReference type="HAMAP-Rule" id="MF_00909"/>
    </source>
</evidence>
<feature type="binding site" evidence="4">
    <location>
        <begin position="100"/>
        <end position="102"/>
    </location>
    <ligand>
        <name>GTP</name>
        <dbReference type="ChEBI" id="CHEBI:37565"/>
    </ligand>
</feature>
<dbReference type="PRINTS" id="PR00423">
    <property type="entry name" value="CELLDVISFTSZ"/>
</dbReference>
<keyword evidence="4 6" id="KW-0717">Septation</keyword>
<feature type="binding site" evidence="4">
    <location>
        <begin position="13"/>
        <end position="17"/>
    </location>
    <ligand>
        <name>GTP</name>
        <dbReference type="ChEBI" id="CHEBI:37565"/>
    </ligand>
</feature>
<dbReference type="PROSITE" id="PS01134">
    <property type="entry name" value="FTSZ_1"/>
    <property type="match status" value="1"/>
</dbReference>
<keyword evidence="4 6" id="KW-0131">Cell cycle</keyword>
<dbReference type="Pfam" id="PF00091">
    <property type="entry name" value="Tubulin"/>
    <property type="match status" value="1"/>
</dbReference>
<comment type="subcellular location">
    <subcellularLocation>
        <location evidence="4">Cytoplasm</location>
    </subcellularLocation>
    <text evidence="4">Assembles at midcell at the inner surface of the cytoplasmic membrane.</text>
</comment>
<feature type="domain" description="Tubulin/FtsZ GTPase" evidence="7">
    <location>
        <begin position="5"/>
        <end position="197"/>
    </location>
</feature>
<evidence type="ECO:0000256" key="2">
    <source>
        <dbReference type="ARBA" id="ARBA00022741"/>
    </source>
</evidence>
<reference evidence="9 10" key="1">
    <citation type="journal article" date="2015" name="Genome Announc.">
        <title>Draft Genome Sequence of the Thermophile Thermus filiformis ATCC 43280, Producer of Carotenoid-(Di)glucoside-Branched Fatty Acid (Di)esters and Source of Hyperthermostable Enzymes of Biotechnological Interest.</title>
        <authorList>
            <person name="Mandelli F."/>
            <person name="Oliveira Ramires B."/>
            <person name="Couger M.B."/>
            <person name="Paixao D.A."/>
            <person name="Camilo C.M."/>
            <person name="Polikarpov I."/>
            <person name="Prade R."/>
            <person name="Riano-Pachon D.M."/>
            <person name="Squina F.M."/>
        </authorList>
    </citation>
    <scope>NUCLEOTIDE SEQUENCE [LARGE SCALE GENOMIC DNA]</scope>
    <source>
        <strain evidence="9 10">ATCC 43280</strain>
    </source>
</reference>
<name>A0A0A2X7W1_THEFI</name>
<dbReference type="Gene3D" id="3.30.1330.20">
    <property type="entry name" value="Tubulin/FtsZ, C-terminal domain"/>
    <property type="match status" value="1"/>
</dbReference>
<dbReference type="InterPro" id="IPR020805">
    <property type="entry name" value="Cell_div_FtsZ_CS"/>
</dbReference>
<dbReference type="GO" id="GO:0043093">
    <property type="term" value="P:FtsZ-dependent cytokinesis"/>
    <property type="evidence" value="ECO:0007669"/>
    <property type="project" value="UniProtKB-UniRule"/>
</dbReference>
<dbReference type="GO" id="GO:0005737">
    <property type="term" value="C:cytoplasm"/>
    <property type="evidence" value="ECO:0007669"/>
    <property type="project" value="UniProtKB-SubCell"/>
</dbReference>
<dbReference type="HAMAP" id="MF_00909">
    <property type="entry name" value="FtsZ"/>
    <property type="match status" value="1"/>
</dbReference>
<dbReference type="Gene3D" id="3.40.50.1440">
    <property type="entry name" value="Tubulin/FtsZ, GTPase domain"/>
    <property type="match status" value="1"/>
</dbReference>
<feature type="binding site" evidence="4">
    <location>
        <position position="179"/>
    </location>
    <ligand>
        <name>GTP</name>
        <dbReference type="ChEBI" id="CHEBI:37565"/>
    </ligand>
</feature>
<comment type="subunit">
    <text evidence="4">Homodimer. Polymerizes to form a dynamic ring structure in a strictly GTP-dependent manner. Interacts directly with several other division proteins.</text>
</comment>
<evidence type="ECO:0000313" key="9">
    <source>
        <dbReference type="EMBL" id="KGQ21314.1"/>
    </source>
</evidence>
<feature type="binding site" evidence="4">
    <location>
        <position position="135"/>
    </location>
    <ligand>
        <name>GTP</name>
        <dbReference type="ChEBI" id="CHEBI:37565"/>
    </ligand>
</feature>
<dbReference type="SMART" id="SM00865">
    <property type="entry name" value="Tubulin_C"/>
    <property type="match status" value="1"/>
</dbReference>
<organism evidence="9 10">
    <name type="scientific">Thermus filiformis</name>
    <dbReference type="NCBI Taxonomy" id="276"/>
    <lineage>
        <taxon>Bacteria</taxon>
        <taxon>Thermotogati</taxon>
        <taxon>Deinococcota</taxon>
        <taxon>Deinococci</taxon>
        <taxon>Thermales</taxon>
        <taxon>Thermaceae</taxon>
        <taxon>Thermus</taxon>
    </lineage>
</organism>
<dbReference type="SUPFAM" id="SSF55307">
    <property type="entry name" value="Tubulin C-terminal domain-like"/>
    <property type="match status" value="1"/>
</dbReference>
<dbReference type="PANTHER" id="PTHR30314">
    <property type="entry name" value="CELL DIVISION PROTEIN FTSZ-RELATED"/>
    <property type="match status" value="1"/>
</dbReference>
<evidence type="ECO:0000259" key="8">
    <source>
        <dbReference type="SMART" id="SM00865"/>
    </source>
</evidence>
<dbReference type="AlphaFoldDB" id="A0A0A2X7W1"/>
<keyword evidence="2 4" id="KW-0547">Nucleotide-binding</keyword>
<evidence type="ECO:0000256" key="5">
    <source>
        <dbReference type="NCBIfam" id="TIGR00065"/>
    </source>
</evidence>
<dbReference type="PROSITE" id="PS01135">
    <property type="entry name" value="FTSZ_2"/>
    <property type="match status" value="1"/>
</dbReference>
<dbReference type="GO" id="GO:0005525">
    <property type="term" value="F:GTP binding"/>
    <property type="evidence" value="ECO:0007669"/>
    <property type="project" value="UniProtKB-UniRule"/>
</dbReference>
<dbReference type="EMBL" id="JPSL02000039">
    <property type="protein sequence ID" value="KGQ21314.1"/>
    <property type="molecule type" value="Genomic_DNA"/>
</dbReference>
<dbReference type="Proteomes" id="UP000030364">
    <property type="component" value="Unassembled WGS sequence"/>
</dbReference>
<dbReference type="Pfam" id="PF12327">
    <property type="entry name" value="FtsZ_C"/>
    <property type="match status" value="1"/>
</dbReference>
<feature type="binding site" evidence="4">
    <location>
        <position position="131"/>
    </location>
    <ligand>
        <name>GTP</name>
        <dbReference type="ChEBI" id="CHEBI:37565"/>
    </ligand>
</feature>
<evidence type="ECO:0000256" key="1">
    <source>
        <dbReference type="ARBA" id="ARBA00009690"/>
    </source>
</evidence>
<comment type="similarity">
    <text evidence="1 4 6">Belongs to the FtsZ family.</text>
</comment>
<dbReference type="STRING" id="276.THFILI_08425"/>
<dbReference type="OrthoDB" id="9813375at2"/>
<dbReference type="GO" id="GO:0000917">
    <property type="term" value="P:division septum assembly"/>
    <property type="evidence" value="ECO:0007669"/>
    <property type="project" value="UniProtKB-KW"/>
</dbReference>
<keyword evidence="10" id="KW-1185">Reference proteome</keyword>
<gene>
    <name evidence="4" type="primary">ftsZ</name>
    <name evidence="9" type="ORF">THFILI_08425</name>
</gene>
<keyword evidence="4" id="KW-0963">Cytoplasm</keyword>
<keyword evidence="3 4" id="KW-0342">GTP-binding</keyword>
<evidence type="ECO:0000256" key="6">
    <source>
        <dbReference type="RuleBase" id="RU000631"/>
    </source>
</evidence>
<dbReference type="NCBIfam" id="TIGR00065">
    <property type="entry name" value="ftsZ"/>
    <property type="match status" value="1"/>
</dbReference>
<accession>A0A0A2X7W1</accession>
<evidence type="ECO:0000259" key="7">
    <source>
        <dbReference type="SMART" id="SM00864"/>
    </source>
</evidence>
<dbReference type="InterPro" id="IPR024757">
    <property type="entry name" value="FtsZ_C"/>
</dbReference>
<keyword evidence="4 6" id="KW-0132">Cell division</keyword>
<evidence type="ECO:0000313" key="10">
    <source>
        <dbReference type="Proteomes" id="UP000030364"/>
    </source>
</evidence>
<dbReference type="InterPro" id="IPR000158">
    <property type="entry name" value="Cell_div_FtsZ"/>
</dbReference>
<dbReference type="PANTHER" id="PTHR30314:SF3">
    <property type="entry name" value="MITOCHONDRIAL DIVISION PROTEIN FSZA"/>
    <property type="match status" value="1"/>
</dbReference>
<dbReference type="GO" id="GO:0032153">
    <property type="term" value="C:cell division site"/>
    <property type="evidence" value="ECO:0007669"/>
    <property type="project" value="UniProtKB-UniRule"/>
</dbReference>
<dbReference type="InterPro" id="IPR045061">
    <property type="entry name" value="FtsZ/CetZ"/>
</dbReference>
<evidence type="ECO:0000256" key="3">
    <source>
        <dbReference type="ARBA" id="ARBA00023134"/>
    </source>
</evidence>
<dbReference type="CDD" id="cd02201">
    <property type="entry name" value="FtsZ_type1"/>
    <property type="match status" value="1"/>
</dbReference>
<dbReference type="InterPro" id="IPR036525">
    <property type="entry name" value="Tubulin/FtsZ_GTPase_sf"/>
</dbReference>
<dbReference type="SUPFAM" id="SSF52490">
    <property type="entry name" value="Tubulin nucleotide-binding domain-like"/>
    <property type="match status" value="1"/>
</dbReference>
<dbReference type="GO" id="GO:0003924">
    <property type="term" value="F:GTPase activity"/>
    <property type="evidence" value="ECO:0007669"/>
    <property type="project" value="UniProtKB-UniRule"/>
</dbReference>
<comment type="caution">
    <text evidence="9">The sequence shown here is derived from an EMBL/GenBank/DDBJ whole genome shotgun (WGS) entry which is preliminary data.</text>
</comment>
<comment type="function">
    <text evidence="4 6">Essential cell division protein that forms a contractile ring structure (Z ring) at the future cell division site. The regulation of the ring assembly controls the timing and the location of cell division. One of the functions of the FtsZ ring is to recruit other cell division proteins to the septum to produce a new cell wall between the dividing cells. Binds GTP and shows GTPase activity.</text>
</comment>
<dbReference type="InterPro" id="IPR008280">
    <property type="entry name" value="Tub_FtsZ_C"/>
</dbReference>
<sequence length="350" mass="36990">MEGAVIKVIGLGGAGNNAVNRMIESGLTGVEFIAANTDAQVLAKSLADIRIQLGDRLTRGLGAGANPEIGEKAALEAQDLIAEHLEGADLVFITAGMGGGTGTGSAPVVAEIARKLGALTVAVVTRPFSFEGPKRMKAAEEGIRKLKERVDAMVVVSNDRLLSAVDKKVTLKDAFLIADRVLYHGVKGITDVINLPGLINVDFADIRTLLEGAGQVLMGIGAGRGEERVEEAARTAVHSPLLERSIEGAKRLLLNVVGSENLSLMEAAEVVERIREATGNEAVDILYGVTYDERAQDELRVILIAAGFHEGSVVPKPSRPVDFPLSGVDPANFEIPAFIRYGDGDFPPRN</sequence>
<dbReference type="InterPro" id="IPR003008">
    <property type="entry name" value="Tubulin_FtsZ_GTPase"/>
</dbReference>
<dbReference type="PATRIC" id="fig|276.5.peg.1878"/>
<dbReference type="RefSeq" id="WP_038066248.1">
    <property type="nucleotide sequence ID" value="NZ_JPSL02000039.1"/>
</dbReference>
<dbReference type="InterPro" id="IPR018316">
    <property type="entry name" value="Tubulin/FtsZ_2-layer-sand-dom"/>
</dbReference>
<dbReference type="InterPro" id="IPR037103">
    <property type="entry name" value="Tubulin/FtsZ-like_C"/>
</dbReference>
<dbReference type="FunFam" id="3.40.50.1440:FF:000001">
    <property type="entry name" value="Cell division protein FtsZ"/>
    <property type="match status" value="1"/>
</dbReference>
<protein>
    <recommendedName>
        <fullName evidence="4 5">Cell division protein FtsZ</fullName>
    </recommendedName>
</protein>
<feature type="domain" description="Tubulin/FtsZ 2-layer sandwich" evidence="8">
    <location>
        <begin position="199"/>
        <end position="317"/>
    </location>
</feature>
<proteinExistence type="inferred from homology"/>